<evidence type="ECO:0000259" key="8">
    <source>
        <dbReference type="Pfam" id="PF13525"/>
    </source>
</evidence>
<feature type="signal peptide" evidence="7">
    <location>
        <begin position="1"/>
        <end position="21"/>
    </location>
</feature>
<comment type="caution">
    <text evidence="9">The sequence shown here is derived from an EMBL/GenBank/DDBJ whole genome shotgun (WGS) entry which is preliminary data.</text>
</comment>
<dbReference type="EMBL" id="JARXRM010000019">
    <property type="protein sequence ID" value="MDH5822309.1"/>
    <property type="molecule type" value="Genomic_DNA"/>
</dbReference>
<evidence type="ECO:0000256" key="3">
    <source>
        <dbReference type="ARBA" id="ARBA00023139"/>
    </source>
</evidence>
<organism evidence="9 10">
    <name type="scientific">Luteimonas endophytica</name>
    <dbReference type="NCBI Taxonomy" id="3042023"/>
    <lineage>
        <taxon>Bacteria</taxon>
        <taxon>Pseudomonadati</taxon>
        <taxon>Pseudomonadota</taxon>
        <taxon>Gammaproteobacteria</taxon>
        <taxon>Lysobacterales</taxon>
        <taxon>Lysobacteraceae</taxon>
        <taxon>Luteimonas</taxon>
    </lineage>
</organism>
<dbReference type="InterPro" id="IPR039565">
    <property type="entry name" value="BamD-like"/>
</dbReference>
<evidence type="ECO:0000313" key="10">
    <source>
        <dbReference type="Proteomes" id="UP001156940"/>
    </source>
</evidence>
<gene>
    <name evidence="6" type="primary">bamD</name>
    <name evidence="9" type="ORF">QFW77_04800</name>
</gene>
<dbReference type="HAMAP" id="MF_00922">
    <property type="entry name" value="OM_assembly_BamD"/>
    <property type="match status" value="1"/>
</dbReference>
<keyword evidence="1 6" id="KW-0732">Signal</keyword>
<dbReference type="PANTHER" id="PTHR37423:SF1">
    <property type="entry name" value="OUTER MEMBRANE PROTEIN ASSEMBLY FACTOR BAMD"/>
    <property type="match status" value="1"/>
</dbReference>
<evidence type="ECO:0000256" key="2">
    <source>
        <dbReference type="ARBA" id="ARBA00023136"/>
    </source>
</evidence>
<dbReference type="RefSeq" id="WP_280573182.1">
    <property type="nucleotide sequence ID" value="NZ_JARXRM010000019.1"/>
</dbReference>
<dbReference type="Proteomes" id="UP001156940">
    <property type="component" value="Unassembled WGS sequence"/>
</dbReference>
<evidence type="ECO:0000256" key="1">
    <source>
        <dbReference type="ARBA" id="ARBA00022729"/>
    </source>
</evidence>
<evidence type="ECO:0000256" key="4">
    <source>
        <dbReference type="ARBA" id="ARBA00023237"/>
    </source>
</evidence>
<dbReference type="InterPro" id="IPR017689">
    <property type="entry name" value="BamD"/>
</dbReference>
<keyword evidence="5 6" id="KW-0449">Lipoprotein</keyword>
<feature type="domain" description="Outer membrane lipoprotein BamD-like" evidence="8">
    <location>
        <begin position="41"/>
        <end position="244"/>
    </location>
</feature>
<dbReference type="PANTHER" id="PTHR37423">
    <property type="entry name" value="SOLUBLE LYTIC MUREIN TRANSGLYCOSYLASE-RELATED"/>
    <property type="match status" value="1"/>
</dbReference>
<dbReference type="PROSITE" id="PS51257">
    <property type="entry name" value="PROKAR_LIPOPROTEIN"/>
    <property type="match status" value="1"/>
</dbReference>
<accession>A0ABT6J666</accession>
<comment type="subunit">
    <text evidence="6">Part of the Bam complex.</text>
</comment>
<keyword evidence="10" id="KW-1185">Reference proteome</keyword>
<sequence length="285" mass="32561">MTRARSLLRNALILSLLAVFMASGCSRFRGGDKTDVDEGVPVEELYEKGHTSMRYGNWNSAATTFRRLVAQYPYGPYTEQALIETAYAQFKMGNNEEAISSIDRFLRTYPTHRNTAYMYYLRGLVNSNRDTVFLQRVWSLDASRRDLATPNQAYADFRVVAERFPNSRYAADARERMAALRNMFARHEVDTALYYLRRGAWVAAAKRATYALETYPQSVYQNDAVAVLAEAYTQLGNETLAADARRVLELNDPDHGWLSGDWPDYPWAIRKLNPFAGEKSPLQED</sequence>
<dbReference type="NCBIfam" id="TIGR03302">
    <property type="entry name" value="OM_YfiO"/>
    <property type="match status" value="1"/>
</dbReference>
<evidence type="ECO:0000256" key="6">
    <source>
        <dbReference type="HAMAP-Rule" id="MF_00922"/>
    </source>
</evidence>
<feature type="chain" id="PRO_5045289443" description="Outer membrane protein assembly factor BamD" evidence="7">
    <location>
        <begin position="22"/>
        <end position="285"/>
    </location>
</feature>
<comment type="function">
    <text evidence="6">Part of the outer membrane protein assembly complex, which is involved in assembly and insertion of beta-barrel proteins into the outer membrane.</text>
</comment>
<reference evidence="9 10" key="1">
    <citation type="submission" date="2023-04" db="EMBL/GenBank/DDBJ databases">
        <title>Luteimonas endophyticus RD2P54.</title>
        <authorList>
            <person name="Sun J.-Q."/>
        </authorList>
    </citation>
    <scope>NUCLEOTIDE SEQUENCE [LARGE SCALE GENOMIC DNA]</scope>
    <source>
        <strain evidence="9 10">RD2P54</strain>
    </source>
</reference>
<protein>
    <recommendedName>
        <fullName evidence="6">Outer membrane protein assembly factor BamD</fullName>
    </recommendedName>
</protein>
<evidence type="ECO:0000256" key="5">
    <source>
        <dbReference type="ARBA" id="ARBA00023288"/>
    </source>
</evidence>
<proteinExistence type="inferred from homology"/>
<dbReference type="CDD" id="cd15830">
    <property type="entry name" value="BamD"/>
    <property type="match status" value="1"/>
</dbReference>
<evidence type="ECO:0000313" key="9">
    <source>
        <dbReference type="EMBL" id="MDH5822309.1"/>
    </source>
</evidence>
<keyword evidence="3 6" id="KW-0564">Palmitate</keyword>
<keyword evidence="4 6" id="KW-0998">Cell outer membrane</keyword>
<dbReference type="SUPFAM" id="SSF48452">
    <property type="entry name" value="TPR-like"/>
    <property type="match status" value="1"/>
</dbReference>
<keyword evidence="2 6" id="KW-0472">Membrane</keyword>
<dbReference type="InterPro" id="IPR011990">
    <property type="entry name" value="TPR-like_helical_dom_sf"/>
</dbReference>
<evidence type="ECO:0000256" key="7">
    <source>
        <dbReference type="SAM" id="SignalP"/>
    </source>
</evidence>
<comment type="subcellular location">
    <subcellularLocation>
        <location evidence="6">Cell outer membrane</location>
        <topology evidence="6">Lipid-anchor</topology>
    </subcellularLocation>
</comment>
<dbReference type="Gene3D" id="1.25.40.10">
    <property type="entry name" value="Tetratricopeptide repeat domain"/>
    <property type="match status" value="1"/>
</dbReference>
<name>A0ABT6J666_9GAMM</name>
<comment type="similarity">
    <text evidence="6">Belongs to the BamD family.</text>
</comment>
<dbReference type="Pfam" id="PF13525">
    <property type="entry name" value="YfiO"/>
    <property type="match status" value="1"/>
</dbReference>